<dbReference type="InterPro" id="IPR050473">
    <property type="entry name" value="A2M/Complement_sys"/>
</dbReference>
<dbReference type="Gene3D" id="1.20.91.20">
    <property type="entry name" value="Anaphylotoxins (complement system)"/>
    <property type="match status" value="1"/>
</dbReference>
<dbReference type="InterPro" id="IPR047565">
    <property type="entry name" value="Alpha-macroglob_thiol-ester_cl"/>
</dbReference>
<dbReference type="PANTHER" id="PTHR11412">
    <property type="entry name" value="MACROGLOBULIN / COMPLEMENT"/>
    <property type="match status" value="1"/>
</dbReference>
<dbReference type="Pfam" id="PF07677">
    <property type="entry name" value="A2M_recep"/>
    <property type="match status" value="1"/>
</dbReference>
<dbReference type="SMART" id="SM01359">
    <property type="entry name" value="A2M_N_2"/>
    <property type="match status" value="1"/>
</dbReference>
<dbReference type="InterPro" id="IPR011625">
    <property type="entry name" value="A2M_N_BRD"/>
</dbReference>
<dbReference type="InterPro" id="IPR013783">
    <property type="entry name" value="Ig-like_fold"/>
</dbReference>
<feature type="non-terminal residue" evidence="6">
    <location>
        <position position="1631"/>
    </location>
</feature>
<proteinExistence type="evidence at transcript level"/>
<evidence type="ECO:0000259" key="5">
    <source>
        <dbReference type="PROSITE" id="PS01178"/>
    </source>
</evidence>
<feature type="chain" id="PRO_5002419954" evidence="4">
    <location>
        <begin position="20"/>
        <end position="1631"/>
    </location>
</feature>
<dbReference type="Pfam" id="PF07678">
    <property type="entry name" value="TED_complement"/>
    <property type="match status" value="1"/>
</dbReference>
<dbReference type="Gene3D" id="2.60.120.1540">
    <property type="match status" value="1"/>
</dbReference>
<dbReference type="InterPro" id="IPR018081">
    <property type="entry name" value="Anaphylatoxin_comp_syst"/>
</dbReference>
<name>A0A0E4FJ14_9MYRI</name>
<dbReference type="Gene3D" id="2.60.40.1930">
    <property type="match status" value="3"/>
</dbReference>
<dbReference type="SMART" id="SM01419">
    <property type="entry name" value="Thiol-ester_cl"/>
    <property type="match status" value="1"/>
</dbReference>
<evidence type="ECO:0000256" key="4">
    <source>
        <dbReference type="SAM" id="SignalP"/>
    </source>
</evidence>
<evidence type="ECO:0000256" key="1">
    <source>
        <dbReference type="ARBA" id="ARBA00004613"/>
    </source>
</evidence>
<comment type="subcellular location">
    <subcellularLocation>
        <location evidence="1">Secreted</location>
    </subcellularLocation>
</comment>
<dbReference type="GO" id="GO:0005615">
    <property type="term" value="C:extracellular space"/>
    <property type="evidence" value="ECO:0007669"/>
    <property type="project" value="InterPro"/>
</dbReference>
<dbReference type="SUPFAM" id="SSF48239">
    <property type="entry name" value="Terpenoid cyclases/Protein prenyltransferases"/>
    <property type="match status" value="1"/>
</dbReference>
<dbReference type="Pfam" id="PF00207">
    <property type="entry name" value="A2M"/>
    <property type="match status" value="1"/>
</dbReference>
<dbReference type="SUPFAM" id="SSF47686">
    <property type="entry name" value="Anaphylotoxins (complement system)"/>
    <property type="match status" value="1"/>
</dbReference>
<dbReference type="InterPro" id="IPR011626">
    <property type="entry name" value="Alpha-macroglobulin_TED"/>
</dbReference>
<accession>A0A0E4FJ14</accession>
<keyword evidence="3" id="KW-1015">Disulfide bond</keyword>
<dbReference type="InterPro" id="IPR019742">
    <property type="entry name" value="MacrogloblnA2_CS"/>
</dbReference>
<evidence type="ECO:0000256" key="3">
    <source>
        <dbReference type="ARBA" id="ARBA00023157"/>
    </source>
</evidence>
<dbReference type="InterPro" id="IPR008930">
    <property type="entry name" value="Terpenoid_cyclase/PrenylTrfase"/>
</dbReference>
<dbReference type="Gene3D" id="2.20.130.20">
    <property type="match status" value="1"/>
</dbReference>
<dbReference type="InterPro" id="IPR040839">
    <property type="entry name" value="MG4"/>
</dbReference>
<feature type="domain" description="Anaphylatoxin-like" evidence="5">
    <location>
        <begin position="692"/>
        <end position="731"/>
    </location>
</feature>
<dbReference type="InterPro" id="IPR000020">
    <property type="entry name" value="Anaphylatoxin/fibulin"/>
</dbReference>
<dbReference type="Gene3D" id="1.50.10.20">
    <property type="match status" value="1"/>
</dbReference>
<keyword evidence="4" id="KW-0732">Signal</keyword>
<dbReference type="SMART" id="SM01361">
    <property type="entry name" value="A2M_recep"/>
    <property type="match status" value="1"/>
</dbReference>
<keyword evidence="2" id="KW-0964">Secreted</keyword>
<dbReference type="InterPro" id="IPR001599">
    <property type="entry name" value="Macroglobln_a2"/>
</dbReference>
<dbReference type="Pfam" id="PF07703">
    <property type="entry name" value="A2M_BRD"/>
    <property type="match status" value="1"/>
</dbReference>
<dbReference type="GO" id="GO:0004866">
    <property type="term" value="F:endopeptidase inhibitor activity"/>
    <property type="evidence" value="ECO:0007669"/>
    <property type="project" value="InterPro"/>
</dbReference>
<dbReference type="InterPro" id="IPR036595">
    <property type="entry name" value="A-macroglobulin_rcpt-bd_sf"/>
</dbReference>
<dbReference type="InterPro" id="IPR041555">
    <property type="entry name" value="MG3"/>
</dbReference>
<dbReference type="InterPro" id="IPR009048">
    <property type="entry name" value="A-macroglobulin_rcpt-bd"/>
</dbReference>
<dbReference type="Pfam" id="PF17789">
    <property type="entry name" value="MG4"/>
    <property type="match status" value="1"/>
</dbReference>
<organism evidence="6">
    <name type="scientific">Scolopendra japonica</name>
    <dbReference type="NCBI Taxonomy" id="2609777"/>
    <lineage>
        <taxon>Eukaryota</taxon>
        <taxon>Metazoa</taxon>
        <taxon>Ecdysozoa</taxon>
        <taxon>Arthropoda</taxon>
        <taxon>Myriapoda</taxon>
        <taxon>Chilopoda</taxon>
        <taxon>Pleurostigmophora</taxon>
        <taxon>Scolopendromorpha</taxon>
        <taxon>Scolopendridae</taxon>
        <taxon>Scolopendra</taxon>
    </lineage>
</organism>
<gene>
    <name evidence="6" type="primary">C3-3</name>
</gene>
<reference evidence="6" key="1">
    <citation type="journal article" date="2015" name="Dev. Comp. Immunol.">
        <title>Evolution of the complement system in protostomes revealed by de novo transcriptome analysis of six species of Arthropoda.</title>
        <authorList>
            <person name="Sekiguchi R."/>
            <person name="Nonaka M."/>
        </authorList>
    </citation>
    <scope>NUCLEOTIDE SEQUENCE</scope>
</reference>
<dbReference type="PANTHER" id="PTHR11412:SF166">
    <property type="entry name" value="NTR DOMAIN-CONTAINING PROTEIN"/>
    <property type="match status" value="1"/>
</dbReference>
<dbReference type="PROSITE" id="PS01178">
    <property type="entry name" value="ANAPHYLATOXIN_2"/>
    <property type="match status" value="1"/>
</dbReference>
<dbReference type="Gene3D" id="2.60.40.10">
    <property type="entry name" value="Immunoglobulins"/>
    <property type="match status" value="2"/>
</dbReference>
<dbReference type="EMBL" id="LC009031">
    <property type="protein sequence ID" value="BAR45610.1"/>
    <property type="molecule type" value="mRNA"/>
</dbReference>
<feature type="signal peptide" evidence="4">
    <location>
        <begin position="1"/>
        <end position="19"/>
    </location>
</feature>
<evidence type="ECO:0000256" key="2">
    <source>
        <dbReference type="ARBA" id="ARBA00022525"/>
    </source>
</evidence>
<protein>
    <submittedName>
        <fullName evidence="6">Complement component 3-3</fullName>
    </submittedName>
</protein>
<dbReference type="Pfam" id="PF17791">
    <property type="entry name" value="MG3"/>
    <property type="match status" value="1"/>
</dbReference>
<dbReference type="Gene3D" id="2.60.40.690">
    <property type="entry name" value="Alpha-macroglobulin, receptor-binding domain"/>
    <property type="match status" value="1"/>
</dbReference>
<dbReference type="InterPro" id="IPR002890">
    <property type="entry name" value="MG2"/>
</dbReference>
<dbReference type="SMART" id="SM01360">
    <property type="entry name" value="A2M"/>
    <property type="match status" value="1"/>
</dbReference>
<dbReference type="SUPFAM" id="SSF49410">
    <property type="entry name" value="Alpha-macroglobulin receptor domain"/>
    <property type="match status" value="1"/>
</dbReference>
<dbReference type="PROSITE" id="PS00477">
    <property type="entry name" value="ALPHA_2_MACROGLOBULIN"/>
    <property type="match status" value="1"/>
</dbReference>
<dbReference type="Gene3D" id="2.60.40.1940">
    <property type="match status" value="1"/>
</dbReference>
<dbReference type="Pfam" id="PF01835">
    <property type="entry name" value="MG2"/>
    <property type="match status" value="1"/>
</dbReference>
<dbReference type="InterPro" id="IPR041425">
    <property type="entry name" value="C3/4/5_MG1"/>
</dbReference>
<dbReference type="Gene3D" id="6.20.50.160">
    <property type="match status" value="1"/>
</dbReference>
<sequence length="1631" mass="184667">MKGPLLILTFLLLSSLVQCNNKNIQYTVAAPNTFRVGVAETVSVVVTGNREPVRVDIFLKDNTANKGIIVSQSLTISDGKPQITTLLLRPEDIPKSQKNYRNIFVYLNVTESTGKFNKEERIPVTKYSGYLFIQTDKPLYTSSDSVHIRIMYVDEKLIPITEEVKLEVKNPNDTIVYYKESLPCKPNGFTEVVFKLSSSPVFGNWSVSVSYGYEMAAKTTVGFEVKQYVLPTFSVTITPRKYFVLSTDDAIIGDIKAEYVYGKAVQGAVTYKYYIRQPSGIQSPIGKLVHYPLNKDGTSTYNIPKRVIDENRIPWFPAIDKSTVIVEAEVTEKATGKKESAINDDTIFTTTPYMIRFHRSLKEFKPGVPYQLQVDVHHINNRPLKYKVPVIISGSAKKSGNAVKTIFTKNLQTDLHGRVMFQVDTEDGFQELNIQVETADQEIGNNQAKEKFVVVRYKTPFHNSYIWIKVPEHGRYFQVDKSFQTVVTVYPADEQTKLFFMVVSRGIILLMNETEAKGKYLVRTIQFPVTEDMSPSFRLIAYIIKDNKIIADSVQIEVERVCKYNGGKGFSIKTDRKAGIAVPGAAVNFIITGEQDSFIGLSAIDEALYFLNNRSVFTKEKMFREIQKYDLGFGPGGGIDPAAVFKNAGILILSNSHIGRHGRTEGIDHSHHRMKRSLQSKIDEYFGNAAICCRYGQFEGPKGMNCTTRAAKIKERMGEKFNCSEAFLDCCEHTEDSILTFGRNFRYEKVEKPVENLVDELKEDDIKNIRRFFPEKWLFDTYHIGNQKDCKNEKDICIVSATAPDSITKWVVQAVGISKKTGMCIAEPLELIVFKSMFVQLSLPAVAMRGEQIEILATVFNYDSSDLDVFVYLYGVEGLCTGAIPGERTEPKRIKVLGNSASTVTFPIMPLTVSDFNIQVLASAGHLYDAVIKVLKVVHEGIPTEKTISFPLDPEGKINKRKKRAIDQSISEVYNEVQKRQEITVDVTFPHDHIKGTEKCFVNFIGDPVGQAVNVTLSGVEEEFLKLPQGCGEQTMIKLAPLVSTMHYLKKTNQFSATAEKKGYDLIWKGYDNMQKFKKNDGSYSIFTESPSSTWLTAFVIKVYCQASEFIQIPLENIGTAVEWLIKHQSSSGKFFDDYKVHSNTIAGGLNGDVTLTAYVLIAMMECNRYNSVTKKTAVQRAITFLEKNIDHTRQPYNLAIVAYALSLTENRRRYDVNEDLKNIAKFISGSNVRYWNWDSLEFGTGNVPWIYQKKADAAAVETTSYALLAQLQFDEIDYSHPIVNWLTRQRSSGGAFVSTQDTVITLQALAEYNTKTKIPLVDMQCNITSSETSRFKRSIQLTKDKAQNIEEIEVPPKGKLYVDVGGKGIGSMSLSLQYNSEYTPETKCEYDLIVKTHEYRDSFQPPNLAEYANGPIPDNLKEEIINKNVQEVFNEAVNRKRDGSHDEEKDNANNQEHLININICVKYQDKEKAGMSILEIGFLTGYRIDKEELSKLENRPKVKCVETSDRALILYLEEVPNDRTICLDVKLRKFITVGLVQPTTVKIYNYYKLDKSCTTFYGPDEDSVMLQTICEGKQCRCMEGACPPLNPFKHVWEKNEEKERNKELLRIICDDKKTKDNFVWLGILKS</sequence>
<dbReference type="Pfam" id="PF17790">
    <property type="entry name" value="MG1"/>
    <property type="match status" value="1"/>
</dbReference>
<evidence type="ECO:0000313" key="6">
    <source>
        <dbReference type="EMBL" id="BAR45610.1"/>
    </source>
</evidence>
<dbReference type="CDD" id="cd02896">
    <property type="entry name" value="complement_C3_C4_C5"/>
    <property type="match status" value="1"/>
</dbReference>